<protein>
    <submittedName>
        <fullName evidence="2">MBL fold metallo-hydrolase</fullName>
    </submittedName>
</protein>
<accession>A0A930BX31</accession>
<evidence type="ECO:0000313" key="3">
    <source>
        <dbReference type="Proteomes" id="UP000718593"/>
    </source>
</evidence>
<dbReference type="InterPro" id="IPR036866">
    <property type="entry name" value="RibonucZ/Hydroxyglut_hydro"/>
</dbReference>
<proteinExistence type="predicted"/>
<dbReference type="InterPro" id="IPR001279">
    <property type="entry name" value="Metallo-B-lactamas"/>
</dbReference>
<reference evidence="2" key="1">
    <citation type="submission" date="2020-04" db="EMBL/GenBank/DDBJ databases">
        <title>Deep metagenomics examines the oral microbiome during advanced dental caries in children, revealing novel taxa and co-occurrences with host molecules.</title>
        <authorList>
            <person name="Baker J.L."/>
            <person name="Morton J.T."/>
            <person name="Dinis M."/>
            <person name="Alvarez R."/>
            <person name="Tran N.C."/>
            <person name="Knight R."/>
            <person name="Edlund A."/>
        </authorList>
    </citation>
    <scope>NUCLEOTIDE SEQUENCE</scope>
    <source>
        <strain evidence="2">JCVI_32_bin.24</strain>
    </source>
</reference>
<feature type="domain" description="Metallo-beta-lactamase" evidence="1">
    <location>
        <begin position="11"/>
        <end position="188"/>
    </location>
</feature>
<evidence type="ECO:0000259" key="1">
    <source>
        <dbReference type="SMART" id="SM00849"/>
    </source>
</evidence>
<dbReference type="PANTHER" id="PTHR47619:SF1">
    <property type="entry name" value="EXODEOXYRIBONUCLEASE WALJ"/>
    <property type="match status" value="1"/>
</dbReference>
<comment type="caution">
    <text evidence="2">The sequence shown here is derived from an EMBL/GenBank/DDBJ whole genome shotgun (WGS) entry which is preliminary data.</text>
</comment>
<dbReference type="Gene3D" id="3.60.15.10">
    <property type="entry name" value="Ribonuclease Z/Hydroxyacylglutathione hydrolase-like"/>
    <property type="match status" value="1"/>
</dbReference>
<dbReference type="EMBL" id="JABZMI010000189">
    <property type="protein sequence ID" value="MBF1165355.1"/>
    <property type="molecule type" value="Genomic_DNA"/>
</dbReference>
<sequence>MRFASLGSGSAGNALLVEAGATCLMLDCGFGLRETVTRLQRLGRQATDLAGIVVTHEHGDHVGGVFRLARKYGLPVWLTHGTWAACAADDTGLDLRIIDSHRSFTVGELEVAPFPVPHDAREPVQYVFAAHGRQLGVLTDAGQTTPHVCDMLSGCDGMVLEFNHDGEMLARSTYPASLKRRIAGRLGHLENGAAAALLRQIDCRGLQHLVAAHLSERNNAPETVRGLLGEVFAGAVVELGVATQETGFDWRCLA</sequence>
<dbReference type="Pfam" id="PF12706">
    <property type="entry name" value="Lactamase_B_2"/>
    <property type="match status" value="1"/>
</dbReference>
<dbReference type="Proteomes" id="UP000718593">
    <property type="component" value="Unassembled WGS sequence"/>
</dbReference>
<dbReference type="PANTHER" id="PTHR47619">
    <property type="entry name" value="METALLO-HYDROLASE YYCJ-RELATED"/>
    <property type="match status" value="1"/>
</dbReference>
<dbReference type="SMART" id="SM00849">
    <property type="entry name" value="Lactamase_B"/>
    <property type="match status" value="1"/>
</dbReference>
<gene>
    <name evidence="2" type="ORF">HXL68_09955</name>
</gene>
<dbReference type="InterPro" id="IPR052533">
    <property type="entry name" value="WalJ/YycJ-like"/>
</dbReference>
<dbReference type="SUPFAM" id="SSF56281">
    <property type="entry name" value="Metallo-hydrolase/oxidoreductase"/>
    <property type="match status" value="1"/>
</dbReference>
<dbReference type="AlphaFoldDB" id="A0A930BX31"/>
<evidence type="ECO:0000313" key="2">
    <source>
        <dbReference type="EMBL" id="MBF1165355.1"/>
    </source>
</evidence>
<organism evidence="2 3">
    <name type="scientific">Dechloromonas agitata</name>
    <dbReference type="NCBI Taxonomy" id="73030"/>
    <lineage>
        <taxon>Bacteria</taxon>
        <taxon>Pseudomonadati</taxon>
        <taxon>Pseudomonadota</taxon>
        <taxon>Betaproteobacteria</taxon>
        <taxon>Rhodocyclales</taxon>
        <taxon>Azonexaceae</taxon>
        <taxon>Dechloromonas</taxon>
    </lineage>
</organism>
<name>A0A930BX31_9RHOO</name>